<evidence type="ECO:0000313" key="1">
    <source>
        <dbReference type="EMBL" id="OHU47202.1"/>
    </source>
</evidence>
<proteinExistence type="predicted"/>
<sequence>MSRIEELKPETRRWGLLATFGAAWLALLLALGFGTHLEVHVAGEKTVDVMKVINEYENAVRFAHNFVLVWAMGGHNQTQDDTAKLASMTSFADQVELSVDPYTALDINPVPPILRTEDAGGGGEIEWGITMAVTIIPPGRGSAIRLHVRTVFLDAGGTYKALLWPRPVNETARAVQIKSAYVRSIEMRSNDPKNPTKKSVLGEKIDGFMRGYYQANNPGTLGSFTTQSFAAKDQPLVNSPYNALEVTSIKATADSADPAKAQPGDQMHLRVTAKAMTSNETFSTIDVPLRVILSENKQWLVDGFEDPIHYGAVQYK</sequence>
<evidence type="ECO:0000313" key="2">
    <source>
        <dbReference type="Proteomes" id="UP000180043"/>
    </source>
</evidence>
<dbReference type="AlphaFoldDB" id="A0A1S1LIN9"/>
<dbReference type="EMBL" id="MLIQ01000042">
    <property type="protein sequence ID" value="OHU47202.1"/>
    <property type="molecule type" value="Genomic_DNA"/>
</dbReference>
<dbReference type="Proteomes" id="UP000180043">
    <property type="component" value="Unassembled WGS sequence"/>
</dbReference>
<protein>
    <submittedName>
        <fullName evidence="1">Uncharacterized protein</fullName>
    </submittedName>
</protein>
<gene>
    <name evidence="1" type="ORF">BKG82_26465</name>
</gene>
<reference evidence="1 2" key="1">
    <citation type="submission" date="2016-10" db="EMBL/GenBank/DDBJ databases">
        <title>Evaluation of Human, Veterinary and Environmental Mycobacterium chelonae Isolates by Core Genome Phylogenomic Analysis, Targeted Gene Comparison, and Anti-microbial Susceptibility Patterns: A Tale of Mistaken Identities.</title>
        <authorList>
            <person name="Fogelson S.B."/>
            <person name="Camus A.C."/>
            <person name="Lorenz W."/>
            <person name="Vasireddy R."/>
            <person name="Vasireddy S."/>
            <person name="Smith T."/>
            <person name="Brown-Elliott B.A."/>
            <person name="Wallace R.J.Jr."/>
            <person name="Hasan N.A."/>
            <person name="Reischl U."/>
            <person name="Sanchez S."/>
        </authorList>
    </citation>
    <scope>NUCLEOTIDE SEQUENCE [LARGE SCALE GENOMIC DNA]</scope>
    <source>
        <strain evidence="1 2">15515</strain>
    </source>
</reference>
<comment type="caution">
    <text evidence="1">The sequence shown here is derived from an EMBL/GenBank/DDBJ whole genome shotgun (WGS) entry which is preliminary data.</text>
</comment>
<accession>A0A1S1LIN9</accession>
<name>A0A1S1LIN9_MYCCH</name>
<dbReference type="RefSeq" id="WP_070947820.1">
    <property type="nucleotide sequence ID" value="NZ_MLIQ01000042.1"/>
</dbReference>
<organism evidence="1 2">
    <name type="scientific">Mycobacteroides chelonae</name>
    <name type="common">Mycobacterium chelonae</name>
    <dbReference type="NCBI Taxonomy" id="1774"/>
    <lineage>
        <taxon>Bacteria</taxon>
        <taxon>Bacillati</taxon>
        <taxon>Actinomycetota</taxon>
        <taxon>Actinomycetes</taxon>
        <taxon>Mycobacteriales</taxon>
        <taxon>Mycobacteriaceae</taxon>
        <taxon>Mycobacteroides</taxon>
    </lineage>
</organism>